<proteinExistence type="inferred from homology"/>
<dbReference type="PANTHER" id="PTHR37423:SF5">
    <property type="entry name" value="SOLUBLE LYTIC MUREIN TRANSGLYCOSYLASE"/>
    <property type="match status" value="1"/>
</dbReference>
<evidence type="ECO:0000256" key="1">
    <source>
        <dbReference type="ARBA" id="ARBA00007734"/>
    </source>
</evidence>
<dbReference type="Gene3D" id="1.10.530.10">
    <property type="match status" value="1"/>
</dbReference>
<dbReference type="InterPro" id="IPR008939">
    <property type="entry name" value="Lytic_TGlycosylase_superhlx_U"/>
</dbReference>
<dbReference type="InterPro" id="IPR023346">
    <property type="entry name" value="Lysozyme-like_dom_sf"/>
</dbReference>
<dbReference type="EMBL" id="JADWDC010000012">
    <property type="protein sequence ID" value="MCC0176748.1"/>
    <property type="molecule type" value="Genomic_DNA"/>
</dbReference>
<name>A0A964BNM2_9CYAN</name>
<keyword evidence="2" id="KW-0732">Signal</keyword>
<dbReference type="InterPro" id="IPR019734">
    <property type="entry name" value="TPR_rpt"/>
</dbReference>
<dbReference type="InterPro" id="IPR011990">
    <property type="entry name" value="TPR-like_helical_dom_sf"/>
</dbReference>
<comment type="similarity">
    <text evidence="1">Belongs to the transglycosylase Slt family.</text>
</comment>
<dbReference type="SUPFAM" id="SSF48435">
    <property type="entry name" value="Bacterial muramidases"/>
    <property type="match status" value="1"/>
</dbReference>
<evidence type="ECO:0000256" key="2">
    <source>
        <dbReference type="ARBA" id="ARBA00022729"/>
    </source>
</evidence>
<dbReference type="PANTHER" id="PTHR37423">
    <property type="entry name" value="SOLUBLE LYTIC MUREIN TRANSGLYCOSYLASE-RELATED"/>
    <property type="match status" value="1"/>
</dbReference>
<dbReference type="PROSITE" id="PS00922">
    <property type="entry name" value="TRANSGLYCOSYLASE"/>
    <property type="match status" value="1"/>
</dbReference>
<dbReference type="RefSeq" id="WP_229639786.1">
    <property type="nucleotide sequence ID" value="NZ_JADWDC010000012.1"/>
</dbReference>
<protein>
    <submittedName>
        <fullName evidence="4">Transglycosylase SLT domain-containing protein</fullName>
    </submittedName>
</protein>
<dbReference type="AlphaFoldDB" id="A0A964BNM2"/>
<dbReference type="Pfam" id="PF01464">
    <property type="entry name" value="SLT"/>
    <property type="match status" value="1"/>
</dbReference>
<dbReference type="CDD" id="cd13401">
    <property type="entry name" value="Slt70-like"/>
    <property type="match status" value="1"/>
</dbReference>
<dbReference type="Gene3D" id="1.25.40.10">
    <property type="entry name" value="Tetratricopeptide repeat domain"/>
    <property type="match status" value="2"/>
</dbReference>
<evidence type="ECO:0000313" key="5">
    <source>
        <dbReference type="Proteomes" id="UP000729733"/>
    </source>
</evidence>
<dbReference type="Pfam" id="PF13174">
    <property type="entry name" value="TPR_6"/>
    <property type="match status" value="1"/>
</dbReference>
<sequence length="704" mass="79476">MWKILTPKTFLLISIGSIATIILGSKMLVTQNNSNDNLATKKPIITPMLATASGSSSENSRTSFLLAADLIDRQQGKAALAQLQGLEQNYPLLAPYILLSKGKAYQLENQLSEAEKVWQKLASNYANSPASAEALYLLGKTNPAYWQQAIIKFPSHPRTHEIIRQKLSQNPNQPNLMAVLVKYTPDDSGVDKMRDRLVKEYSSQLTPETWEAIADSYWVKWDYGPAGKAYAKAPRTSGNLYRAGRGYHIANSKATAKQFYLQLLAEYPDAPDTGWGLRRLATIVNKKEGLAYLDLAIQKFPHHAPEALLEKATLLDGLGSPRSAAQARQTVLTDYKNSESAAQYRWNMASKKAKAGDLVSAWQWAQPIVINNPDSKIAPKAGFWIAKWATKLNRPEDATQAYQLVLARFPRSYYAWRSAVALGWDVGDFTTVRYKTPEVVKIERIFPPGGSETFQELYKLGLEEEAWAQFQTEISDKPQSTNLTVADEFTQGLFKLYQGKNLRGINQIWYLEDRDTPEDKQQWQQLRQTPEYWQALYPFPFENTILKWSKQRGLNPLLVTALIRQESRFEPEIESSAGALGLMQVIPPTAKTAAKNIGLSNYSLTKPEDNVNIGTYYLDFTHKKYNNNSMLAVASYNAGPNAVAKWVSRYGLKDVDEFVEKIPYRETKGYVESVFENYWNYMLVYNPEIGKQFKDLASDNVSVN</sequence>
<dbReference type="InterPro" id="IPR008258">
    <property type="entry name" value="Transglycosylase_SLT_dom_1"/>
</dbReference>
<evidence type="ECO:0000313" key="4">
    <source>
        <dbReference type="EMBL" id="MCC0176748.1"/>
    </source>
</evidence>
<dbReference type="GO" id="GO:0042597">
    <property type="term" value="C:periplasmic space"/>
    <property type="evidence" value="ECO:0007669"/>
    <property type="project" value="InterPro"/>
</dbReference>
<dbReference type="InterPro" id="IPR000189">
    <property type="entry name" value="Transglyc_AS"/>
</dbReference>
<accession>A0A964BNM2</accession>
<feature type="domain" description="Transglycosylase SLT" evidence="3">
    <location>
        <begin position="544"/>
        <end position="654"/>
    </location>
</feature>
<dbReference type="GO" id="GO:0016020">
    <property type="term" value="C:membrane"/>
    <property type="evidence" value="ECO:0007669"/>
    <property type="project" value="InterPro"/>
</dbReference>
<dbReference type="GO" id="GO:0008933">
    <property type="term" value="F:peptidoglycan lytic transglycosylase activity"/>
    <property type="evidence" value="ECO:0007669"/>
    <property type="project" value="InterPro"/>
</dbReference>
<reference evidence="4" key="1">
    <citation type="journal article" date="2021" name="Antonie Van Leeuwenhoek">
        <title>Draft genome and description of Waterburya agarophytonicola gen. nov. sp. nov. (Pleurocapsales, Cyanobacteria): a seaweed symbiont.</title>
        <authorList>
            <person name="Bonthond G."/>
            <person name="Shalygin S."/>
            <person name="Bayer T."/>
            <person name="Weinberger F."/>
        </authorList>
    </citation>
    <scope>NUCLEOTIDE SEQUENCE</scope>
    <source>
        <strain evidence="4">KI4</strain>
    </source>
</reference>
<dbReference type="Proteomes" id="UP000729733">
    <property type="component" value="Unassembled WGS sequence"/>
</dbReference>
<dbReference type="GO" id="GO:0000270">
    <property type="term" value="P:peptidoglycan metabolic process"/>
    <property type="evidence" value="ECO:0007669"/>
    <property type="project" value="InterPro"/>
</dbReference>
<dbReference type="SUPFAM" id="SSF53955">
    <property type="entry name" value="Lysozyme-like"/>
    <property type="match status" value="1"/>
</dbReference>
<evidence type="ECO:0000259" key="3">
    <source>
        <dbReference type="Pfam" id="PF01464"/>
    </source>
</evidence>
<organism evidence="4 5">
    <name type="scientific">Waterburya agarophytonicola KI4</name>
    <dbReference type="NCBI Taxonomy" id="2874699"/>
    <lineage>
        <taxon>Bacteria</taxon>
        <taxon>Bacillati</taxon>
        <taxon>Cyanobacteriota</taxon>
        <taxon>Cyanophyceae</taxon>
        <taxon>Pleurocapsales</taxon>
        <taxon>Hyellaceae</taxon>
        <taxon>Waterburya</taxon>
        <taxon>Waterburya agarophytonicola</taxon>
    </lineage>
</organism>
<comment type="caution">
    <text evidence="4">The sequence shown here is derived from an EMBL/GenBank/DDBJ whole genome shotgun (WGS) entry which is preliminary data.</text>
</comment>
<dbReference type="GO" id="GO:0004553">
    <property type="term" value="F:hydrolase activity, hydrolyzing O-glycosyl compounds"/>
    <property type="evidence" value="ECO:0007669"/>
    <property type="project" value="InterPro"/>
</dbReference>
<keyword evidence="5" id="KW-1185">Reference proteome</keyword>
<gene>
    <name evidence="4" type="ORF">I4641_07125</name>
</gene>